<keyword evidence="3" id="KW-0677">Repeat</keyword>
<evidence type="ECO:0000259" key="8">
    <source>
        <dbReference type="Pfam" id="PF07731"/>
    </source>
</evidence>
<evidence type="ECO:0000256" key="5">
    <source>
        <dbReference type="ARBA" id="ARBA00023008"/>
    </source>
</evidence>
<name>J3NLT9_GAET3</name>
<proteinExistence type="inferred from homology"/>
<dbReference type="InterPro" id="IPR011706">
    <property type="entry name" value="Cu-oxidase_C"/>
</dbReference>
<dbReference type="GeneID" id="20342697"/>
<evidence type="ECO:0000256" key="4">
    <source>
        <dbReference type="ARBA" id="ARBA00023002"/>
    </source>
</evidence>
<reference evidence="11" key="5">
    <citation type="submission" date="2018-04" db="UniProtKB">
        <authorList>
            <consortium name="EnsemblFungi"/>
        </authorList>
    </citation>
    <scope>IDENTIFICATION</scope>
    <source>
        <strain evidence="11">R3-111a-1</strain>
    </source>
</reference>
<feature type="domain" description="Plastocyanin-like" evidence="9">
    <location>
        <begin position="126"/>
        <end position="239"/>
    </location>
</feature>
<dbReference type="Pfam" id="PF07732">
    <property type="entry name" value="Cu-oxidase_3"/>
    <property type="match status" value="1"/>
</dbReference>
<gene>
    <name evidence="11" type="primary">20342697</name>
    <name evidence="10" type="ORF">GGTG_02239</name>
</gene>
<keyword evidence="5" id="KW-0186">Copper</keyword>
<dbReference type="FunFam" id="2.60.40.420:FF:000021">
    <property type="entry name" value="Extracellular dihydrogeodin oxidase/laccase"/>
    <property type="match status" value="1"/>
</dbReference>
<dbReference type="InterPro" id="IPR001117">
    <property type="entry name" value="Cu-oxidase_2nd"/>
</dbReference>
<feature type="domain" description="Plastocyanin-like" evidence="7">
    <location>
        <begin position="249"/>
        <end position="396"/>
    </location>
</feature>
<dbReference type="OrthoDB" id="2121828at2759"/>
<dbReference type="AlphaFoldDB" id="J3NLT9"/>
<evidence type="ECO:0000313" key="11">
    <source>
        <dbReference type="EnsemblFungi" id="EJT82265"/>
    </source>
</evidence>
<accession>J3NLT9</accession>
<dbReference type="CDD" id="cd13901">
    <property type="entry name" value="CuRO_3_MaLCC_like"/>
    <property type="match status" value="1"/>
</dbReference>
<dbReference type="EMBL" id="GL385395">
    <property type="protein sequence ID" value="EJT82265.1"/>
    <property type="molecule type" value="Genomic_DNA"/>
</dbReference>
<dbReference type="STRING" id="644352.J3NLT9"/>
<dbReference type="Gene3D" id="2.60.40.420">
    <property type="entry name" value="Cupredoxins - blue copper proteins"/>
    <property type="match status" value="3"/>
</dbReference>
<dbReference type="RefSeq" id="XP_009218274.1">
    <property type="nucleotide sequence ID" value="XM_009220010.1"/>
</dbReference>
<dbReference type="PANTHER" id="PTHR11709:SF502">
    <property type="entry name" value="MULTICOPPER OXIDASE"/>
    <property type="match status" value="1"/>
</dbReference>
<dbReference type="InterPro" id="IPR008972">
    <property type="entry name" value="Cupredoxin"/>
</dbReference>
<evidence type="ECO:0000256" key="1">
    <source>
        <dbReference type="ARBA" id="ARBA00010609"/>
    </source>
</evidence>
<reference evidence="12" key="1">
    <citation type="submission" date="2010-07" db="EMBL/GenBank/DDBJ databases">
        <title>The genome sequence of Gaeumannomyces graminis var. tritici strain R3-111a-1.</title>
        <authorList>
            <consortium name="The Broad Institute Genome Sequencing Platform"/>
            <person name="Ma L.-J."/>
            <person name="Dead R."/>
            <person name="Young S."/>
            <person name="Zeng Q."/>
            <person name="Koehrsen M."/>
            <person name="Alvarado L."/>
            <person name="Berlin A."/>
            <person name="Chapman S.B."/>
            <person name="Chen Z."/>
            <person name="Freedman E."/>
            <person name="Gellesch M."/>
            <person name="Goldberg J."/>
            <person name="Griggs A."/>
            <person name="Gujja S."/>
            <person name="Heilman E.R."/>
            <person name="Heiman D."/>
            <person name="Hepburn T."/>
            <person name="Howarth C."/>
            <person name="Jen D."/>
            <person name="Larson L."/>
            <person name="Mehta T."/>
            <person name="Neiman D."/>
            <person name="Pearson M."/>
            <person name="Roberts A."/>
            <person name="Saif S."/>
            <person name="Shea T."/>
            <person name="Shenoy N."/>
            <person name="Sisk P."/>
            <person name="Stolte C."/>
            <person name="Sykes S."/>
            <person name="Walk T."/>
            <person name="White J."/>
            <person name="Yandava C."/>
            <person name="Haas B."/>
            <person name="Nusbaum C."/>
            <person name="Birren B."/>
        </authorList>
    </citation>
    <scope>NUCLEOTIDE SEQUENCE [LARGE SCALE GENOMIC DNA]</scope>
    <source>
        <strain evidence="12">R3-111a-1</strain>
    </source>
</reference>
<evidence type="ECO:0000313" key="10">
    <source>
        <dbReference type="EMBL" id="EJT82265.1"/>
    </source>
</evidence>
<evidence type="ECO:0000259" key="9">
    <source>
        <dbReference type="Pfam" id="PF07732"/>
    </source>
</evidence>
<reference evidence="10" key="2">
    <citation type="submission" date="2010-07" db="EMBL/GenBank/DDBJ databases">
        <authorList>
            <consortium name="The Broad Institute Genome Sequencing Platform"/>
            <consortium name="Broad Institute Genome Sequencing Center for Infectious Disease"/>
            <person name="Ma L.-J."/>
            <person name="Dead R."/>
            <person name="Young S."/>
            <person name="Zeng Q."/>
            <person name="Koehrsen M."/>
            <person name="Alvarado L."/>
            <person name="Berlin A."/>
            <person name="Chapman S.B."/>
            <person name="Chen Z."/>
            <person name="Freedman E."/>
            <person name="Gellesch M."/>
            <person name="Goldberg J."/>
            <person name="Griggs A."/>
            <person name="Gujja S."/>
            <person name="Heilman E.R."/>
            <person name="Heiman D."/>
            <person name="Hepburn T."/>
            <person name="Howarth C."/>
            <person name="Jen D."/>
            <person name="Larson L."/>
            <person name="Mehta T."/>
            <person name="Neiman D."/>
            <person name="Pearson M."/>
            <person name="Roberts A."/>
            <person name="Saif S."/>
            <person name="Shea T."/>
            <person name="Shenoy N."/>
            <person name="Sisk P."/>
            <person name="Stolte C."/>
            <person name="Sykes S."/>
            <person name="Walk T."/>
            <person name="White J."/>
            <person name="Yandava C."/>
            <person name="Haas B."/>
            <person name="Nusbaum C."/>
            <person name="Birren B."/>
        </authorList>
    </citation>
    <scope>NUCLEOTIDE SEQUENCE</scope>
    <source>
        <strain evidence="10">R3-111a-1</strain>
    </source>
</reference>
<dbReference type="GO" id="GO:0005507">
    <property type="term" value="F:copper ion binding"/>
    <property type="evidence" value="ECO:0007669"/>
    <property type="project" value="InterPro"/>
</dbReference>
<evidence type="ECO:0008006" key="13">
    <source>
        <dbReference type="Google" id="ProtNLM"/>
    </source>
</evidence>
<dbReference type="Pfam" id="PF00394">
    <property type="entry name" value="Cu-oxidase"/>
    <property type="match status" value="1"/>
</dbReference>
<keyword evidence="2" id="KW-0479">Metal-binding</keyword>
<dbReference type="SUPFAM" id="SSF49503">
    <property type="entry name" value="Cupredoxins"/>
    <property type="match status" value="3"/>
</dbReference>
<evidence type="ECO:0000256" key="6">
    <source>
        <dbReference type="ARBA" id="ARBA00023180"/>
    </source>
</evidence>
<evidence type="ECO:0000313" key="12">
    <source>
        <dbReference type="Proteomes" id="UP000006039"/>
    </source>
</evidence>
<dbReference type="Pfam" id="PF07731">
    <property type="entry name" value="Cu-oxidase_2"/>
    <property type="match status" value="1"/>
</dbReference>
<dbReference type="CDD" id="cd13880">
    <property type="entry name" value="CuRO_2_MaLCC_like"/>
    <property type="match status" value="1"/>
</dbReference>
<dbReference type="FunFam" id="2.60.40.420:FF:000038">
    <property type="entry name" value="Extracellular dihydrogeodin oxidase/laccase"/>
    <property type="match status" value="1"/>
</dbReference>
<keyword evidence="6" id="KW-0325">Glycoprotein</keyword>
<dbReference type="Proteomes" id="UP000006039">
    <property type="component" value="Unassembled WGS sequence"/>
</dbReference>
<evidence type="ECO:0000259" key="7">
    <source>
        <dbReference type="Pfam" id="PF00394"/>
    </source>
</evidence>
<reference evidence="10" key="3">
    <citation type="submission" date="2010-09" db="EMBL/GenBank/DDBJ databases">
        <title>Annotation of Gaeumannomyces graminis var. tritici R3-111a-1.</title>
        <authorList>
            <consortium name="The Broad Institute Genome Sequencing Platform"/>
            <person name="Ma L.-J."/>
            <person name="Dead R."/>
            <person name="Young S.K."/>
            <person name="Zeng Q."/>
            <person name="Gargeya S."/>
            <person name="Fitzgerald M."/>
            <person name="Haas B."/>
            <person name="Abouelleil A."/>
            <person name="Alvarado L."/>
            <person name="Arachchi H.M."/>
            <person name="Berlin A."/>
            <person name="Brown A."/>
            <person name="Chapman S.B."/>
            <person name="Chen Z."/>
            <person name="Dunbar C."/>
            <person name="Freedman E."/>
            <person name="Gearin G."/>
            <person name="Gellesch M."/>
            <person name="Goldberg J."/>
            <person name="Griggs A."/>
            <person name="Gujja S."/>
            <person name="Heiman D."/>
            <person name="Howarth C."/>
            <person name="Larson L."/>
            <person name="Lui A."/>
            <person name="MacDonald P.J.P."/>
            <person name="Mehta T."/>
            <person name="Montmayeur A."/>
            <person name="Murphy C."/>
            <person name="Neiman D."/>
            <person name="Pearson M."/>
            <person name="Priest M."/>
            <person name="Roberts A."/>
            <person name="Saif S."/>
            <person name="Shea T."/>
            <person name="Shenoy N."/>
            <person name="Sisk P."/>
            <person name="Stolte C."/>
            <person name="Sykes S."/>
            <person name="Yandava C."/>
            <person name="Wortman J."/>
            <person name="Nusbaum C."/>
            <person name="Birren B."/>
        </authorList>
    </citation>
    <scope>NUCLEOTIDE SEQUENCE</scope>
    <source>
        <strain evidence="10">R3-111a-1</strain>
    </source>
</reference>
<evidence type="ECO:0000256" key="3">
    <source>
        <dbReference type="ARBA" id="ARBA00022737"/>
    </source>
</evidence>
<protein>
    <recommendedName>
        <fullName evidence="13">Laccase-2</fullName>
    </recommendedName>
</protein>
<dbReference type="EnsemblFungi" id="EJT82265">
    <property type="protein sequence ID" value="EJT82265"/>
    <property type="gene ID" value="GGTG_02239"/>
</dbReference>
<comment type="similarity">
    <text evidence="1">Belongs to the multicopper oxidase family.</text>
</comment>
<keyword evidence="12" id="KW-1185">Reference proteome</keyword>
<dbReference type="eggNOG" id="KOG1263">
    <property type="taxonomic scope" value="Eukaryota"/>
</dbReference>
<keyword evidence="4" id="KW-0560">Oxidoreductase</keyword>
<dbReference type="PANTHER" id="PTHR11709">
    <property type="entry name" value="MULTI-COPPER OXIDASE"/>
    <property type="match status" value="1"/>
</dbReference>
<dbReference type="HOGENOM" id="CLU_006504_3_2_1"/>
<evidence type="ECO:0000256" key="2">
    <source>
        <dbReference type="ARBA" id="ARBA00022723"/>
    </source>
</evidence>
<feature type="domain" description="Plastocyanin-like" evidence="8">
    <location>
        <begin position="462"/>
        <end position="586"/>
    </location>
</feature>
<dbReference type="InterPro" id="IPR045087">
    <property type="entry name" value="Cu-oxidase_fam"/>
</dbReference>
<dbReference type="GO" id="GO:0016491">
    <property type="term" value="F:oxidoreductase activity"/>
    <property type="evidence" value="ECO:0007669"/>
    <property type="project" value="UniProtKB-KW"/>
</dbReference>
<sequence>MFPFLTRPRIIFCAPESSTFFSSFLAHPTARPKTPSPVNQLLSSNMVAHHSFMLLSLAALALGSPFGELQQRAEPRIQQRAACAGNTATTRSKWCDFDIKSDYYTGQHPNTGVTREFWLELTDSVKLAPDGVPRYAQAFNGTVPGPTLVMDWGDDVVIHVTNKLTQSINGTSVHWHGLHQKDTVLSDGVVSVTQCPAVPGTTQTYKFKATNYGSSWYHSHFALQAWQGVFGGIIINGPASANYDEDVGMVVLSDWGHKTPDELWHQAETQGPPTLENALINGMNVYGAEGNQTGKRWETSFESGKSYRVRLVNTAIDTHFKFGIDNHTLTVIALDFIPVEPYEATMINIGMGQRVDVIVKADQAAVASDFWMRAIPQSACGTIQMAKNTRAIVHYGASKGVPATTGHTYVDACEDEPLEKLKPIIRIDAEEATYQQLKIATAGVNAKSVFRWYLNSTTMELDWSKPTVSQLANNASVAFSNSNAVMELPEADKWAYVIIQTNFGVAHPVHLHGHDYSVLAQGSGAYQPGVTKLITTNPMRRDTAILPAAGHLVLAFKTDNPGAWLMHCHIGWHTAQGFAMQFVERRSEMFSKNIINNNDIEGLCEPWRTHVGKHNIKLEDSGI</sequence>
<reference evidence="11" key="4">
    <citation type="journal article" date="2015" name="G3 (Bethesda)">
        <title>Genome sequences of three phytopathogenic species of the Magnaporthaceae family of fungi.</title>
        <authorList>
            <person name="Okagaki L.H."/>
            <person name="Nunes C.C."/>
            <person name="Sailsbery J."/>
            <person name="Clay B."/>
            <person name="Brown D."/>
            <person name="John T."/>
            <person name="Oh Y."/>
            <person name="Young N."/>
            <person name="Fitzgerald M."/>
            <person name="Haas B.J."/>
            <person name="Zeng Q."/>
            <person name="Young S."/>
            <person name="Adiconis X."/>
            <person name="Fan L."/>
            <person name="Levin J.Z."/>
            <person name="Mitchell T.K."/>
            <person name="Okubara P.A."/>
            <person name="Farman M.L."/>
            <person name="Kohn L.M."/>
            <person name="Birren B."/>
            <person name="Ma L.-J."/>
            <person name="Dean R.A."/>
        </authorList>
    </citation>
    <scope>NUCLEOTIDE SEQUENCE</scope>
    <source>
        <strain evidence="11">R3-111a-1</strain>
    </source>
</reference>
<organism evidence="10">
    <name type="scientific">Gaeumannomyces tritici (strain R3-111a-1)</name>
    <name type="common">Wheat and barley take-all root rot fungus</name>
    <name type="synonym">Gaeumannomyces graminis var. tritici</name>
    <dbReference type="NCBI Taxonomy" id="644352"/>
    <lineage>
        <taxon>Eukaryota</taxon>
        <taxon>Fungi</taxon>
        <taxon>Dikarya</taxon>
        <taxon>Ascomycota</taxon>
        <taxon>Pezizomycotina</taxon>
        <taxon>Sordariomycetes</taxon>
        <taxon>Sordariomycetidae</taxon>
        <taxon>Magnaporthales</taxon>
        <taxon>Magnaporthaceae</taxon>
        <taxon>Gaeumannomyces</taxon>
    </lineage>
</organism>
<dbReference type="InterPro" id="IPR011707">
    <property type="entry name" value="Cu-oxidase-like_N"/>
</dbReference>
<dbReference type="VEuPathDB" id="FungiDB:GGTG_02239"/>